<dbReference type="Pfam" id="PF10011">
    <property type="entry name" value="DUF2254"/>
    <property type="match status" value="1"/>
</dbReference>
<feature type="transmembrane region" description="Helical" evidence="1">
    <location>
        <begin position="20"/>
        <end position="41"/>
    </location>
</feature>
<keyword evidence="1" id="KW-0472">Membrane</keyword>
<evidence type="ECO:0000313" key="2">
    <source>
        <dbReference type="EMBL" id="AVO44457.1"/>
    </source>
</evidence>
<dbReference type="EMBL" id="CP027668">
    <property type="protein sequence ID" value="AVO44457.1"/>
    <property type="molecule type" value="Genomic_DNA"/>
</dbReference>
<dbReference type="Proteomes" id="UP000237889">
    <property type="component" value="Chromosome"/>
</dbReference>
<evidence type="ECO:0000256" key="1">
    <source>
        <dbReference type="SAM" id="Phobius"/>
    </source>
</evidence>
<dbReference type="OrthoDB" id="2955631at2"/>
<evidence type="ECO:0000313" key="3">
    <source>
        <dbReference type="Proteomes" id="UP000237889"/>
    </source>
</evidence>
<dbReference type="RefSeq" id="WP_106747787.1">
    <property type="nucleotide sequence ID" value="NZ_CP027668.1"/>
</dbReference>
<dbReference type="AlphaFoldDB" id="A0A2S0N8W6"/>
<dbReference type="KEGG" id="phr:C6569_04925"/>
<accession>A0A2S0N8W6</accession>
<proteinExistence type="predicted"/>
<gene>
    <name evidence="2" type="ORF">C6569_04925</name>
</gene>
<keyword evidence="1" id="KW-0812">Transmembrane</keyword>
<keyword evidence="1" id="KW-1133">Transmembrane helix</keyword>
<reference evidence="2 3" key="1">
    <citation type="submission" date="2018-03" db="EMBL/GenBank/DDBJ databases">
        <title>Genome sequencing of Phreatobacter sp.</title>
        <authorList>
            <person name="Kim S.-J."/>
            <person name="Heo J."/>
            <person name="Kwon S.-W."/>
        </authorList>
    </citation>
    <scope>NUCLEOTIDE SEQUENCE [LARGE SCALE GENOMIC DNA]</scope>
    <source>
        <strain evidence="2 3">S-12</strain>
    </source>
</reference>
<feature type="transmembrane region" description="Helical" evidence="1">
    <location>
        <begin position="61"/>
        <end position="83"/>
    </location>
</feature>
<organism evidence="2 3">
    <name type="scientific">Phreatobacter cathodiphilus</name>
    <dbReference type="NCBI Taxonomy" id="1868589"/>
    <lineage>
        <taxon>Bacteria</taxon>
        <taxon>Pseudomonadati</taxon>
        <taxon>Pseudomonadota</taxon>
        <taxon>Alphaproteobacteria</taxon>
        <taxon>Hyphomicrobiales</taxon>
        <taxon>Phreatobacteraceae</taxon>
        <taxon>Phreatobacter</taxon>
    </lineage>
</organism>
<protein>
    <submittedName>
        <fullName evidence="2">DUF2254 domain-containing protein</fullName>
    </submittedName>
</protein>
<dbReference type="InterPro" id="IPR018723">
    <property type="entry name" value="DUF2254_membrane"/>
</dbReference>
<name>A0A2S0N8W6_9HYPH</name>
<feature type="transmembrane region" description="Helical" evidence="1">
    <location>
        <begin position="104"/>
        <end position="127"/>
    </location>
</feature>
<feature type="transmembrane region" description="Helical" evidence="1">
    <location>
        <begin position="133"/>
        <end position="154"/>
    </location>
</feature>
<keyword evidence="3" id="KW-1185">Reference proteome</keyword>
<sequence length="422" mass="44743">MMSRWQWVLTLFARKLWIRVSVMALIGVATAVAGIVFAPYVPDTWTIKIGAQAIDGILNVLASSMLSVTVFSMTTMVSAYGAATSNVTPRATRLLMEDNTSQNVLGTFIGSFLFSLVGIIALSTGLYGSEGRAILLVVTIGLIALIAITILRWIDYLARFGRLGETVARVEDATWDALRTRREHPHLGGRPMDDPPPPEARAVFGNTIGYVQYIDMAALQELAADGGLTIFVTAPPGVFADPARPVARVAGEMDDKGALAVAQAFTIGPERTFDQDPRFGLCVLSEIASRALSPAVNDPGTAIDVIGRAVRLLVRWNGCDGPEDDADVACEDVRVPAIAVDDMFDDVFAPIARDGAGTLEVQLRLQKALASLAVADAEVFGAAARRHSATALRRAEAALTLPEERDAVAALAAGIGAVRTAG</sequence>